<name>A0A3P7JFH0_STRVU</name>
<evidence type="ECO:0000313" key="1">
    <source>
        <dbReference type="EMBL" id="VDM84421.1"/>
    </source>
</evidence>
<protein>
    <submittedName>
        <fullName evidence="1">Uncharacterized protein</fullName>
    </submittedName>
</protein>
<sequence length="41" mass="4593">MGSSRGGEVMETYISELLPNALTQAKLEGRDNDEEEDEKYS</sequence>
<proteinExistence type="predicted"/>
<keyword evidence="2" id="KW-1185">Reference proteome</keyword>
<evidence type="ECO:0000313" key="2">
    <source>
        <dbReference type="Proteomes" id="UP000270094"/>
    </source>
</evidence>
<organism evidence="1 2">
    <name type="scientific">Strongylus vulgaris</name>
    <name type="common">Blood worm</name>
    <dbReference type="NCBI Taxonomy" id="40348"/>
    <lineage>
        <taxon>Eukaryota</taxon>
        <taxon>Metazoa</taxon>
        <taxon>Ecdysozoa</taxon>
        <taxon>Nematoda</taxon>
        <taxon>Chromadorea</taxon>
        <taxon>Rhabditida</taxon>
        <taxon>Rhabditina</taxon>
        <taxon>Rhabditomorpha</taxon>
        <taxon>Strongyloidea</taxon>
        <taxon>Strongylidae</taxon>
        <taxon>Strongylus</taxon>
    </lineage>
</organism>
<dbReference type="Proteomes" id="UP000270094">
    <property type="component" value="Unassembled WGS sequence"/>
</dbReference>
<accession>A0A3P7JFH0</accession>
<dbReference type="EMBL" id="UYYB01130048">
    <property type="protein sequence ID" value="VDM84421.1"/>
    <property type="molecule type" value="Genomic_DNA"/>
</dbReference>
<dbReference type="AlphaFoldDB" id="A0A3P7JFH0"/>
<reference evidence="1 2" key="1">
    <citation type="submission" date="2018-11" db="EMBL/GenBank/DDBJ databases">
        <authorList>
            <consortium name="Pathogen Informatics"/>
        </authorList>
    </citation>
    <scope>NUCLEOTIDE SEQUENCE [LARGE SCALE GENOMIC DNA]</scope>
</reference>
<gene>
    <name evidence="1" type="ORF">SVUK_LOCUS19419</name>
</gene>